<accession>A0A014P665</accession>
<dbReference type="PANTHER" id="PTHR38098:SF1">
    <property type="entry name" value="LPS-ASSEMBLY LIPOPROTEIN LPTE"/>
    <property type="match status" value="1"/>
</dbReference>
<comment type="caution">
    <text evidence="8">The sequence shown here is derived from an EMBL/GenBank/DDBJ whole genome shotgun (WGS) entry which is preliminary data.</text>
</comment>
<feature type="chain" id="PRO_5008815944" description="LPS-assembly lipoprotein LptE" evidence="7">
    <location>
        <begin position="22"/>
        <end position="172"/>
    </location>
</feature>
<evidence type="ECO:0000256" key="3">
    <source>
        <dbReference type="ARBA" id="ARBA00023139"/>
    </source>
</evidence>
<keyword evidence="4 6" id="KW-0998">Cell outer membrane</keyword>
<evidence type="ECO:0000256" key="7">
    <source>
        <dbReference type="SAM" id="SignalP"/>
    </source>
</evidence>
<dbReference type="PROSITE" id="PS51257">
    <property type="entry name" value="PROKAR_LIPOPROTEIN"/>
    <property type="match status" value="1"/>
</dbReference>
<evidence type="ECO:0000313" key="9">
    <source>
        <dbReference type="Proteomes" id="UP000020766"/>
    </source>
</evidence>
<feature type="signal peptide" evidence="7">
    <location>
        <begin position="1"/>
        <end position="21"/>
    </location>
</feature>
<keyword evidence="5 6" id="KW-0449">Lipoprotein</keyword>
<proteinExistence type="inferred from homology"/>
<evidence type="ECO:0000256" key="2">
    <source>
        <dbReference type="ARBA" id="ARBA00023136"/>
    </source>
</evidence>
<dbReference type="GO" id="GO:0015920">
    <property type="term" value="P:lipopolysaccharide transport"/>
    <property type="evidence" value="ECO:0007669"/>
    <property type="project" value="TreeGrafter"/>
</dbReference>
<evidence type="ECO:0000256" key="1">
    <source>
        <dbReference type="ARBA" id="ARBA00022729"/>
    </source>
</evidence>
<dbReference type="GO" id="GO:0001530">
    <property type="term" value="F:lipopolysaccharide binding"/>
    <property type="evidence" value="ECO:0007669"/>
    <property type="project" value="TreeGrafter"/>
</dbReference>
<reference evidence="8 9" key="1">
    <citation type="submission" date="2014-01" db="EMBL/GenBank/DDBJ databases">
        <title>Interspecies Systems Biology Uncovers Metabolites Affecting C. elegans Gene Expression and Life History Traits.</title>
        <authorList>
            <person name="Watson E."/>
            <person name="Macneil L.T."/>
            <person name="Ritter A.D."/>
            <person name="Yilmaz L.S."/>
            <person name="Rosebrock A.P."/>
            <person name="Caudy A.A."/>
            <person name="Walhout A.J."/>
        </authorList>
    </citation>
    <scope>NUCLEOTIDE SEQUENCE [LARGE SCALE GENOMIC DNA]</scope>
    <source>
        <strain evidence="8 9">DA1877</strain>
    </source>
</reference>
<dbReference type="PATRIC" id="fig|1457173.3.peg.560"/>
<dbReference type="Proteomes" id="UP000020766">
    <property type="component" value="Unassembled WGS sequence"/>
</dbReference>
<keyword evidence="3 6" id="KW-0564">Palmitate</keyword>
<dbReference type="GO" id="GO:0009279">
    <property type="term" value="C:cell outer membrane"/>
    <property type="evidence" value="ECO:0007669"/>
    <property type="project" value="UniProtKB-SubCell"/>
</dbReference>
<dbReference type="AlphaFoldDB" id="A0A014P665"/>
<evidence type="ECO:0000256" key="4">
    <source>
        <dbReference type="ARBA" id="ARBA00023237"/>
    </source>
</evidence>
<evidence type="ECO:0000256" key="6">
    <source>
        <dbReference type="HAMAP-Rule" id="MF_01186"/>
    </source>
</evidence>
<keyword evidence="9" id="KW-1185">Reference proteome</keyword>
<dbReference type="HAMAP" id="MF_01186">
    <property type="entry name" value="LPS_assembly_LptE"/>
    <property type="match status" value="1"/>
</dbReference>
<dbReference type="Gene3D" id="3.30.160.150">
    <property type="entry name" value="Lipoprotein like domain"/>
    <property type="match status" value="1"/>
</dbReference>
<dbReference type="EMBL" id="JBOK01000002">
    <property type="protein sequence ID" value="EXU81675.1"/>
    <property type="molecule type" value="Genomic_DNA"/>
</dbReference>
<dbReference type="GO" id="GO:1990351">
    <property type="term" value="C:transporter complex"/>
    <property type="evidence" value="ECO:0007669"/>
    <property type="project" value="TreeGrafter"/>
</dbReference>
<evidence type="ECO:0000313" key="8">
    <source>
        <dbReference type="EMBL" id="EXU81675.1"/>
    </source>
</evidence>
<dbReference type="GO" id="GO:0043165">
    <property type="term" value="P:Gram-negative-bacterium-type cell outer membrane assembly"/>
    <property type="evidence" value="ECO:0007669"/>
    <property type="project" value="UniProtKB-UniRule"/>
</dbReference>
<comment type="similarity">
    <text evidence="6">Belongs to the LptE lipoprotein family.</text>
</comment>
<name>A0A014P665_9BURK</name>
<dbReference type="Pfam" id="PF04390">
    <property type="entry name" value="LptE"/>
    <property type="match status" value="1"/>
</dbReference>
<dbReference type="STRING" id="225991.MA05_02645"/>
<sequence length="172" mass="19029">MHAMRKRTLLSLMVLAPAVSACGFRLRGAPSFPFKSLYVQAPAGSPFTREVLRNLATAGGNLTVVLPPAKPDTAEATLHLLGESRQRVVLAKTVSGQVREVELRLTGRFKLVDRDGRVWIEDAEIQQKRDMSYSESLALAKDEEEAALYRNMYADMAQQLLRRLAAAHPPAE</sequence>
<gene>
    <name evidence="6" type="primary">lptE</name>
    <name evidence="8" type="ORF">AX13_07670</name>
</gene>
<evidence type="ECO:0000256" key="5">
    <source>
        <dbReference type="ARBA" id="ARBA00023288"/>
    </source>
</evidence>
<comment type="function">
    <text evidence="6">Together with LptD, is involved in the assembly of lipopolysaccharide (LPS) at the surface of the outer membrane. Required for the proper assembly of LptD. Binds LPS and may serve as the LPS recognition site at the outer membrane.</text>
</comment>
<keyword evidence="2 6" id="KW-0472">Membrane</keyword>
<keyword evidence="1 6" id="KW-0732">Signal</keyword>
<protein>
    <recommendedName>
        <fullName evidence="6">LPS-assembly lipoprotein LptE</fullName>
    </recommendedName>
</protein>
<organism evidence="8 9">
    <name type="scientific">Comamonas aquatica DA1877</name>
    <dbReference type="NCBI Taxonomy" id="1457173"/>
    <lineage>
        <taxon>Bacteria</taxon>
        <taxon>Pseudomonadati</taxon>
        <taxon>Pseudomonadota</taxon>
        <taxon>Betaproteobacteria</taxon>
        <taxon>Burkholderiales</taxon>
        <taxon>Comamonadaceae</taxon>
        <taxon>Comamonas</taxon>
    </lineage>
</organism>
<dbReference type="PANTHER" id="PTHR38098">
    <property type="entry name" value="LPS-ASSEMBLY LIPOPROTEIN LPTE"/>
    <property type="match status" value="1"/>
</dbReference>
<dbReference type="InterPro" id="IPR007485">
    <property type="entry name" value="LPS_assembly_LptE"/>
</dbReference>
<comment type="subunit">
    <text evidence="6">Component of the lipopolysaccharide transport and assembly complex. Interacts with LptD.</text>
</comment>
<comment type="subcellular location">
    <subcellularLocation>
        <location evidence="6">Cell outer membrane</location>
        <topology evidence="6">Lipid-anchor</topology>
    </subcellularLocation>
</comment>